<proteinExistence type="inferred from homology"/>
<dbReference type="EMBL" id="JACGCM010000570">
    <property type="protein sequence ID" value="KAF6170591.1"/>
    <property type="molecule type" value="Genomic_DNA"/>
</dbReference>
<dbReference type="GO" id="GO:0006624">
    <property type="term" value="P:vacuolar protein processing"/>
    <property type="evidence" value="ECO:0007669"/>
    <property type="project" value="TreeGrafter"/>
</dbReference>
<evidence type="ECO:0000256" key="1">
    <source>
        <dbReference type="ARBA" id="ARBA00009941"/>
    </source>
</evidence>
<feature type="signal peptide" evidence="2">
    <location>
        <begin position="1"/>
        <end position="18"/>
    </location>
</feature>
<accession>A0A7J7NTU1</accession>
<evidence type="ECO:0000313" key="4">
    <source>
        <dbReference type="Proteomes" id="UP000541444"/>
    </source>
</evidence>
<dbReference type="PANTHER" id="PTHR12000:SF42">
    <property type="entry name" value="LEGUMAIN"/>
    <property type="match status" value="1"/>
</dbReference>
<keyword evidence="4" id="KW-1185">Reference proteome</keyword>
<dbReference type="Gene3D" id="3.40.50.1460">
    <property type="match status" value="1"/>
</dbReference>
<dbReference type="AlphaFoldDB" id="A0A7J7NTU1"/>
<organism evidence="3 4">
    <name type="scientific">Kingdonia uniflora</name>
    <dbReference type="NCBI Taxonomy" id="39325"/>
    <lineage>
        <taxon>Eukaryota</taxon>
        <taxon>Viridiplantae</taxon>
        <taxon>Streptophyta</taxon>
        <taxon>Embryophyta</taxon>
        <taxon>Tracheophyta</taxon>
        <taxon>Spermatophyta</taxon>
        <taxon>Magnoliopsida</taxon>
        <taxon>Ranunculales</taxon>
        <taxon>Circaeasteraceae</taxon>
        <taxon>Kingdonia</taxon>
    </lineage>
</organism>
<dbReference type="GO" id="GO:0051603">
    <property type="term" value="P:proteolysis involved in protein catabolic process"/>
    <property type="evidence" value="ECO:0007669"/>
    <property type="project" value="TreeGrafter"/>
</dbReference>
<dbReference type="Proteomes" id="UP000541444">
    <property type="component" value="Unassembled WGS sequence"/>
</dbReference>
<dbReference type="InterPro" id="IPR001096">
    <property type="entry name" value="Peptidase_C13"/>
</dbReference>
<name>A0A7J7NTU1_9MAGN</name>
<reference evidence="3 4" key="1">
    <citation type="journal article" date="2020" name="IScience">
        <title>Genome Sequencing of the Endangered Kingdonia uniflora (Circaeasteraceae, Ranunculales) Reveals Potential Mechanisms of Evolutionary Specialization.</title>
        <authorList>
            <person name="Sun Y."/>
            <person name="Deng T."/>
            <person name="Zhang A."/>
            <person name="Moore M.J."/>
            <person name="Landis J.B."/>
            <person name="Lin N."/>
            <person name="Zhang H."/>
            <person name="Zhang X."/>
            <person name="Huang J."/>
            <person name="Zhang X."/>
            <person name="Sun H."/>
            <person name="Wang H."/>
        </authorList>
    </citation>
    <scope>NUCLEOTIDE SEQUENCE [LARGE SCALE GENOMIC DNA]</scope>
    <source>
        <strain evidence="3">TB1705</strain>
        <tissue evidence="3">Leaf</tissue>
    </source>
</reference>
<evidence type="ECO:0000313" key="3">
    <source>
        <dbReference type="EMBL" id="KAF6170591.1"/>
    </source>
</evidence>
<sequence>MAIFRFICLLLIFCFGTARVDHWESAIKMPTMRGGKDGQEEAGTRWRFWLRVLPGSVITDIRYISPISNFGHQAHGRLALVAVQSGCLPCIPVAEKGGLKEENIVVFMYDDIANNELNPRPGVIIIIQKAKMSMLVFPRHATNNFLQSRATNLLTETPTEDYTGEQVTAKNLYAVLLGDKTAVHGGSGKVIDSKPNDRIFLYYSDHGGPGVLGMPNMPYLYGADLVEV</sequence>
<dbReference type="Pfam" id="PF01650">
    <property type="entry name" value="Peptidase_C13"/>
    <property type="match status" value="1"/>
</dbReference>
<gene>
    <name evidence="3" type="ORF">GIB67_025422</name>
</gene>
<evidence type="ECO:0000256" key="2">
    <source>
        <dbReference type="SAM" id="SignalP"/>
    </source>
</evidence>
<dbReference type="GO" id="GO:0005773">
    <property type="term" value="C:vacuole"/>
    <property type="evidence" value="ECO:0007669"/>
    <property type="project" value="GOC"/>
</dbReference>
<dbReference type="PANTHER" id="PTHR12000">
    <property type="entry name" value="HEMOGLOBINASE FAMILY MEMBER"/>
    <property type="match status" value="1"/>
</dbReference>
<comment type="caution">
    <text evidence="3">The sequence shown here is derived from an EMBL/GenBank/DDBJ whole genome shotgun (WGS) entry which is preliminary data.</text>
</comment>
<dbReference type="OrthoDB" id="192611at2759"/>
<dbReference type="GO" id="GO:0004197">
    <property type="term" value="F:cysteine-type endopeptidase activity"/>
    <property type="evidence" value="ECO:0007669"/>
    <property type="project" value="TreeGrafter"/>
</dbReference>
<feature type="chain" id="PRO_5029475820" evidence="2">
    <location>
        <begin position="19"/>
        <end position="228"/>
    </location>
</feature>
<comment type="similarity">
    <text evidence="1">Belongs to the peptidase C13 family.</text>
</comment>
<keyword evidence="2" id="KW-0732">Signal</keyword>
<protein>
    <submittedName>
        <fullName evidence="3">Uncharacterized protein</fullName>
    </submittedName>
</protein>